<name>A0ABX0UXT2_9HYPH</name>
<dbReference type="HAMAP" id="MF_01232">
    <property type="entry name" value="UPF0229"/>
    <property type="match status" value="1"/>
</dbReference>
<feature type="region of interest" description="Disordered" evidence="2">
    <location>
        <begin position="83"/>
        <end position="105"/>
    </location>
</feature>
<dbReference type="PANTHER" id="PTHR30510:SF2">
    <property type="entry name" value="UPF0229 PROTEIN YEAH"/>
    <property type="match status" value="1"/>
</dbReference>
<feature type="compositionally biased region" description="Gly residues" evidence="2">
    <location>
        <begin position="93"/>
        <end position="105"/>
    </location>
</feature>
<dbReference type="Proteomes" id="UP001429580">
    <property type="component" value="Unassembled WGS sequence"/>
</dbReference>
<evidence type="ECO:0000256" key="1">
    <source>
        <dbReference type="HAMAP-Rule" id="MF_01232"/>
    </source>
</evidence>
<dbReference type="Pfam" id="PF04285">
    <property type="entry name" value="DUF444"/>
    <property type="match status" value="1"/>
</dbReference>
<accession>A0ABX0UXT2</accession>
<sequence>MHIIDRRLNPGGRSFTNRQRFLRRAKNLVQRAVREDFKNRSIKDLDQGGEVSIVREGVHEPVLRRAGGSGKRDVVLPGNRDYVEGDRIRRPQGGAGAGAGSEAGQGSGEDAFRFLLTREEYLDLFLDDLELPNLAKRKLATTEAKELRRAGYSTTGSPSSLSVSRTMRHSLSRRIALRRPGRAAIREIEEEIAKLEASGGDPARLAALRVEHERLVQRSRRIAYIDPIDLRYRRYEQTPRPVAQAVMFCLMDVSGSMSEHMKDLAKRFYALLHIFLRRSYRNVDVVFIRHTDHAEEVDEETFFHSPETGGTIVSTALEEMLSVVRARYNPDDWNIYVAQASDGDNIGTDNARVAALVNESILPICQYFAYLEVGRGDTHLPAGVMTRTTDLWRTYEGQVAPGGHFVMRKVWHRREIYPVFRELFRRAGVDGGGKS</sequence>
<gene>
    <name evidence="3" type="ORF">FHS82_000915</name>
</gene>
<dbReference type="NCBIfam" id="NF003708">
    <property type="entry name" value="PRK05325.1-3"/>
    <property type="match status" value="1"/>
</dbReference>
<protein>
    <recommendedName>
        <fullName evidence="1">UPF0229 protein FHS82_000915</fullName>
    </recommendedName>
</protein>
<dbReference type="RefSeq" id="WP_166949293.1">
    <property type="nucleotide sequence ID" value="NZ_JAASQI010000002.1"/>
</dbReference>
<dbReference type="EMBL" id="JAASQI010000002">
    <property type="protein sequence ID" value="NIJ57089.1"/>
    <property type="molecule type" value="Genomic_DNA"/>
</dbReference>
<evidence type="ECO:0000256" key="2">
    <source>
        <dbReference type="SAM" id="MobiDB-lite"/>
    </source>
</evidence>
<evidence type="ECO:0000313" key="3">
    <source>
        <dbReference type="EMBL" id="NIJ57089.1"/>
    </source>
</evidence>
<evidence type="ECO:0000313" key="4">
    <source>
        <dbReference type="Proteomes" id="UP001429580"/>
    </source>
</evidence>
<proteinExistence type="inferred from homology"/>
<reference evidence="3 4" key="1">
    <citation type="submission" date="2020-03" db="EMBL/GenBank/DDBJ databases">
        <title>Genomic Encyclopedia of Type Strains, Phase IV (KMG-IV): sequencing the most valuable type-strain genomes for metagenomic binning, comparative biology and taxonomic classification.</title>
        <authorList>
            <person name="Goeker M."/>
        </authorList>
    </citation>
    <scope>NUCLEOTIDE SEQUENCE [LARGE SCALE GENOMIC DNA]</scope>
    <source>
        <strain evidence="3 4">DSM 103870</strain>
    </source>
</reference>
<dbReference type="NCBIfam" id="NF003707">
    <property type="entry name" value="PRK05325.1-2"/>
    <property type="match status" value="1"/>
</dbReference>
<organism evidence="3 4">
    <name type="scientific">Pseudochelatococcus lubricantis</name>
    <dbReference type="NCBI Taxonomy" id="1538102"/>
    <lineage>
        <taxon>Bacteria</taxon>
        <taxon>Pseudomonadati</taxon>
        <taxon>Pseudomonadota</taxon>
        <taxon>Alphaproteobacteria</taxon>
        <taxon>Hyphomicrobiales</taxon>
        <taxon>Chelatococcaceae</taxon>
        <taxon>Pseudochelatococcus</taxon>
    </lineage>
</organism>
<keyword evidence="4" id="KW-1185">Reference proteome</keyword>
<comment type="caution">
    <text evidence="3">The sequence shown here is derived from an EMBL/GenBank/DDBJ whole genome shotgun (WGS) entry which is preliminary data.</text>
</comment>
<dbReference type="PANTHER" id="PTHR30510">
    <property type="entry name" value="UPF0229 PROTEIN YEAH"/>
    <property type="match status" value="1"/>
</dbReference>
<comment type="similarity">
    <text evidence="1">Belongs to the UPF0229 family.</text>
</comment>
<dbReference type="InterPro" id="IPR006698">
    <property type="entry name" value="UPF0229"/>
</dbReference>